<gene>
    <name evidence="3" type="ORF">NDR86_00995</name>
</gene>
<evidence type="ECO:0000313" key="3">
    <source>
        <dbReference type="EMBL" id="MCM6772046.1"/>
    </source>
</evidence>
<dbReference type="PANTHER" id="PTHR35585:SF1">
    <property type="entry name" value="HHE DOMAIN PROTEIN (AFU_ORTHOLOGUE AFUA_4G00730)"/>
    <property type="match status" value="1"/>
</dbReference>
<dbReference type="Proteomes" id="UP001139157">
    <property type="component" value="Unassembled WGS sequence"/>
</dbReference>
<protein>
    <submittedName>
        <fullName evidence="3">Hemerythrin domain-containing protein</fullName>
    </submittedName>
</protein>
<dbReference type="PANTHER" id="PTHR35585">
    <property type="entry name" value="HHE DOMAIN PROTEIN (AFU_ORTHOLOGUE AFUA_4G00730)"/>
    <property type="match status" value="1"/>
</dbReference>
<comment type="caution">
    <text evidence="3">The sequence shown here is derived from an EMBL/GenBank/DDBJ whole genome shotgun (WGS) entry which is preliminary data.</text>
</comment>
<name>A0A9X2IWM7_9NOCA</name>
<dbReference type="Gene3D" id="1.20.120.520">
    <property type="entry name" value="nmb1532 protein domain like"/>
    <property type="match status" value="1"/>
</dbReference>
<dbReference type="AlphaFoldDB" id="A0A9X2IWM7"/>
<keyword evidence="1" id="KW-0175">Coiled coil</keyword>
<sequence length="185" mass="20914">MSDSTEEADAVELLCRQHRRLRTLFTETAQAADTGERERKFFELRRLLAVHETAEEEIVHPRARRTLDAGDTVVRARLAEENKAKHQLAELESLDVGSAEFEAKLAQLERDVLAHADREEREEFAALRDGLAPEELRRMRRLVELAESVAPTRPHPGVESATANLLTGPFATMVDRARDLIARRG</sequence>
<evidence type="ECO:0000313" key="4">
    <source>
        <dbReference type="Proteomes" id="UP001139157"/>
    </source>
</evidence>
<evidence type="ECO:0000256" key="1">
    <source>
        <dbReference type="SAM" id="Coils"/>
    </source>
</evidence>
<keyword evidence="4" id="KW-1185">Reference proteome</keyword>
<proteinExistence type="predicted"/>
<accession>A0A9X2IWM7</accession>
<reference evidence="3" key="1">
    <citation type="submission" date="2022-06" db="EMBL/GenBank/DDBJ databases">
        <title>Novel species in genus nocardia.</title>
        <authorList>
            <person name="Li F."/>
        </authorList>
    </citation>
    <scope>NUCLEOTIDE SEQUENCE</scope>
    <source>
        <strain evidence="3">CDC141</strain>
    </source>
</reference>
<dbReference type="EMBL" id="JAMRXG010000001">
    <property type="protein sequence ID" value="MCM6772046.1"/>
    <property type="molecule type" value="Genomic_DNA"/>
</dbReference>
<feature type="coiled-coil region" evidence="1">
    <location>
        <begin position="91"/>
        <end position="118"/>
    </location>
</feature>
<feature type="domain" description="Hemerythrin-like" evidence="2">
    <location>
        <begin position="10"/>
        <end position="126"/>
    </location>
</feature>
<dbReference type="RefSeq" id="WP_251909462.1">
    <property type="nucleotide sequence ID" value="NZ_JAMRXG010000001.1"/>
</dbReference>
<dbReference type="Pfam" id="PF01814">
    <property type="entry name" value="Hemerythrin"/>
    <property type="match status" value="1"/>
</dbReference>
<organism evidence="3 4">
    <name type="scientific">Nocardia pulmonis</name>
    <dbReference type="NCBI Taxonomy" id="2951408"/>
    <lineage>
        <taxon>Bacteria</taxon>
        <taxon>Bacillati</taxon>
        <taxon>Actinomycetota</taxon>
        <taxon>Actinomycetes</taxon>
        <taxon>Mycobacteriales</taxon>
        <taxon>Nocardiaceae</taxon>
        <taxon>Nocardia</taxon>
    </lineage>
</organism>
<dbReference type="InterPro" id="IPR012312">
    <property type="entry name" value="Hemerythrin-like"/>
</dbReference>
<evidence type="ECO:0000259" key="2">
    <source>
        <dbReference type="Pfam" id="PF01814"/>
    </source>
</evidence>